<protein>
    <recommendedName>
        <fullName evidence="3">Circularly permuted ATP-grasp superfamily protein</fullName>
    </recommendedName>
</protein>
<comment type="caution">
    <text evidence="1">The sequence shown here is derived from an EMBL/GenBank/DDBJ whole genome shotgun (WGS) entry which is preliminary data.</text>
</comment>
<gene>
    <name evidence="1" type="ORF">RHAB21_04513</name>
</gene>
<proteinExistence type="predicted"/>
<reference evidence="1 2" key="1">
    <citation type="submission" date="2020-11" db="EMBL/GenBank/DDBJ databases">
        <authorList>
            <person name="Lassalle F."/>
        </authorList>
    </citation>
    <scope>NUCLEOTIDE SEQUENCE [LARGE SCALE GENOMIC DNA]</scope>
    <source>
        <strain evidence="1 2">AB21</strain>
    </source>
</reference>
<dbReference type="RefSeq" id="WP_142589637.1">
    <property type="nucleotide sequence ID" value="NZ_CABFWE030000013.1"/>
</dbReference>
<evidence type="ECO:0008006" key="3">
    <source>
        <dbReference type="Google" id="ProtNLM"/>
    </source>
</evidence>
<dbReference type="Proteomes" id="UP000601041">
    <property type="component" value="Unassembled WGS sequence"/>
</dbReference>
<accession>A0ABN7JXQ3</accession>
<name>A0ABN7JXQ3_9HYPH</name>
<dbReference type="SUPFAM" id="SSF56059">
    <property type="entry name" value="Glutathione synthetase ATP-binding domain-like"/>
    <property type="match status" value="1"/>
</dbReference>
<organism evidence="1 2">
    <name type="scientific">Pseudorhizobium halotolerans</name>
    <dbReference type="NCBI Taxonomy" id="1233081"/>
    <lineage>
        <taxon>Bacteria</taxon>
        <taxon>Pseudomonadati</taxon>
        <taxon>Pseudomonadota</taxon>
        <taxon>Alphaproteobacteria</taxon>
        <taxon>Hyphomicrobiales</taxon>
        <taxon>Rhizobiaceae</taxon>
        <taxon>Rhizobium/Agrobacterium group</taxon>
        <taxon>Pseudorhizobium</taxon>
    </lineage>
</organism>
<dbReference type="EMBL" id="CABFWE030000013">
    <property type="protein sequence ID" value="CAD7053512.1"/>
    <property type="molecule type" value="Genomic_DNA"/>
</dbReference>
<sequence length="430" mass="46995">MNEQEETHTAIPNEAASDRLNRSCFCITLDRQVLGRAFERETGDAAFSATLLKTRPHLFSNVAIFASTQMVKQMLAVVRAIETISGLPAYRDAVLAWAPEVARYDPGPVGVFMGYDFHIEADGPKLIEVNTNAGGAFLIAPLARAQRSCCQDAGQSRGRTDADQFESAVLQMFQSEWSRQGRSGSPRRVAIVDDDPEAQYLYPEFVLAQRFFERHGIEAVVADGRHLLYDQGTLQVGSGPIDLVYNRLVDFALAQPEHAALKSAYLDGAVVVTPNPRAHALFADKRNLTLLSDPEQFRLFGVGPEEVQVLATGVPRTITVTPGNADELWTKRKRLFFKPAGGHGSKAAYRGNKLTRSVWAQITTGSYVAQAFAAPGERAVLVDQSSEFLKADIRLYTYAGGVLLAAARLYQGQTTNLRTPGGGFAPVFQV</sequence>
<keyword evidence="2" id="KW-1185">Reference proteome</keyword>
<evidence type="ECO:0000313" key="2">
    <source>
        <dbReference type="Proteomes" id="UP000601041"/>
    </source>
</evidence>
<evidence type="ECO:0000313" key="1">
    <source>
        <dbReference type="EMBL" id="CAD7053512.1"/>
    </source>
</evidence>